<gene>
    <name evidence="2" type="ORF">C8F04DRAFT_1198489</name>
</gene>
<proteinExistence type="predicted"/>
<evidence type="ECO:0000256" key="1">
    <source>
        <dbReference type="SAM" id="MobiDB-lite"/>
    </source>
</evidence>
<organism evidence="2 3">
    <name type="scientific">Mycena alexandri</name>
    <dbReference type="NCBI Taxonomy" id="1745969"/>
    <lineage>
        <taxon>Eukaryota</taxon>
        <taxon>Fungi</taxon>
        <taxon>Dikarya</taxon>
        <taxon>Basidiomycota</taxon>
        <taxon>Agaricomycotina</taxon>
        <taxon>Agaricomycetes</taxon>
        <taxon>Agaricomycetidae</taxon>
        <taxon>Agaricales</taxon>
        <taxon>Marasmiineae</taxon>
        <taxon>Mycenaceae</taxon>
        <taxon>Mycena</taxon>
    </lineage>
</organism>
<reference evidence="2" key="1">
    <citation type="submission" date="2023-03" db="EMBL/GenBank/DDBJ databases">
        <title>Massive genome expansion in bonnet fungi (Mycena s.s.) driven by repeated elements and novel gene families across ecological guilds.</title>
        <authorList>
            <consortium name="Lawrence Berkeley National Laboratory"/>
            <person name="Harder C.B."/>
            <person name="Miyauchi S."/>
            <person name="Viragh M."/>
            <person name="Kuo A."/>
            <person name="Thoen E."/>
            <person name="Andreopoulos B."/>
            <person name="Lu D."/>
            <person name="Skrede I."/>
            <person name="Drula E."/>
            <person name="Henrissat B."/>
            <person name="Morin E."/>
            <person name="Kohler A."/>
            <person name="Barry K."/>
            <person name="LaButti K."/>
            <person name="Morin E."/>
            <person name="Salamov A."/>
            <person name="Lipzen A."/>
            <person name="Mereny Z."/>
            <person name="Hegedus B."/>
            <person name="Baldrian P."/>
            <person name="Stursova M."/>
            <person name="Weitz H."/>
            <person name="Taylor A."/>
            <person name="Grigoriev I.V."/>
            <person name="Nagy L.G."/>
            <person name="Martin F."/>
            <person name="Kauserud H."/>
        </authorList>
    </citation>
    <scope>NUCLEOTIDE SEQUENCE</scope>
    <source>
        <strain evidence="2">CBHHK200</strain>
    </source>
</reference>
<evidence type="ECO:0000313" key="2">
    <source>
        <dbReference type="EMBL" id="KAJ7018824.1"/>
    </source>
</evidence>
<dbReference type="AlphaFoldDB" id="A0AAD6S0Z1"/>
<evidence type="ECO:0000313" key="3">
    <source>
        <dbReference type="Proteomes" id="UP001218188"/>
    </source>
</evidence>
<keyword evidence="3" id="KW-1185">Reference proteome</keyword>
<sequence length="304" mass="32881">MHTIASCPHRSDAVASKISPALLLGVRTVDGPIYMDQAGTKLVDDPQSADINEDTIAGRARQNCVDTPVESVLPKLVEPVVGGTNEDGHPQTTPATVKQRVNDSVLPSSYLYSTRYPLGIVLPYTPVERAGSYYRYIPISIEKKDPLESWKGSPLMPQDPADGIQCSAPKLNSTYLRSACALRRLRHLHVPEGLSHSAPPPPPNQRFPLHCLDGVVGVGSATAPILSPASVDGMLAQTLPPTGSINLTNALNNFIETPRPPGRQRTVRPRTLHQHGQYSGQTPRRFWGFNLNPDSTDALQGVAE</sequence>
<protein>
    <submittedName>
        <fullName evidence="2">Uncharacterized protein</fullName>
    </submittedName>
</protein>
<dbReference type="Proteomes" id="UP001218188">
    <property type="component" value="Unassembled WGS sequence"/>
</dbReference>
<feature type="region of interest" description="Disordered" evidence="1">
    <location>
        <begin position="257"/>
        <end position="291"/>
    </location>
</feature>
<comment type="caution">
    <text evidence="2">The sequence shown here is derived from an EMBL/GenBank/DDBJ whole genome shotgun (WGS) entry which is preliminary data.</text>
</comment>
<dbReference type="EMBL" id="JARJCM010000321">
    <property type="protein sequence ID" value="KAJ7018824.1"/>
    <property type="molecule type" value="Genomic_DNA"/>
</dbReference>
<accession>A0AAD6S0Z1</accession>
<name>A0AAD6S0Z1_9AGAR</name>